<evidence type="ECO:0000313" key="4">
    <source>
        <dbReference type="Proteomes" id="UP000694865"/>
    </source>
</evidence>
<evidence type="ECO:0000256" key="2">
    <source>
        <dbReference type="ARBA" id="ARBA00022837"/>
    </source>
</evidence>
<name>A0ABM0M4I3_SACKO</name>
<dbReference type="PANTHER" id="PTHR10342">
    <property type="entry name" value="ARYLSULFATASE"/>
    <property type="match status" value="1"/>
</dbReference>
<evidence type="ECO:0000256" key="3">
    <source>
        <dbReference type="ARBA" id="ARBA00023180"/>
    </source>
</evidence>
<accession>A0ABM0M4I3</accession>
<organism evidence="4 5">
    <name type="scientific">Saccoglossus kowalevskii</name>
    <name type="common">Acorn worm</name>
    <dbReference type="NCBI Taxonomy" id="10224"/>
    <lineage>
        <taxon>Eukaryota</taxon>
        <taxon>Metazoa</taxon>
        <taxon>Hemichordata</taxon>
        <taxon>Enteropneusta</taxon>
        <taxon>Harrimaniidae</taxon>
        <taxon>Saccoglossus</taxon>
    </lineage>
</organism>
<dbReference type="SUPFAM" id="SSF53649">
    <property type="entry name" value="Alkaline phosphatase-like"/>
    <property type="match status" value="1"/>
</dbReference>
<sequence length="252" mass="27727">MLDNGGNPNHGGNNWPLRGGKGTYWEGAIHGLGFVYSSAIAKEMRGTVNTEMIHVSDWFPTIVNLAGGSLNGTKPLDGFDQWQTISQGAESPRTEILINIDPLVPPPSDMEHFVHGWNGTYNTSMCGAIRVGDWKLLTGDPGKGSWIPPPESGHQPIIPNDKPGKHVWLFNIAEDPTETTDLSEDNLDKVIELLIKLDEYLLTSVPVVYPPNDPLSDPSLNDGIWRPWSPEPYTYPGNPNNPNNPNIKDNVF</sequence>
<dbReference type="GeneID" id="100372611"/>
<dbReference type="PANTHER" id="PTHR10342:SF274">
    <property type="entry name" value="ARYLSULFATASE B"/>
    <property type="match status" value="1"/>
</dbReference>
<gene>
    <name evidence="5" type="primary">LOC100372611</name>
</gene>
<protein>
    <submittedName>
        <fullName evidence="5">Arylsulfatase B-like</fullName>
    </submittedName>
</protein>
<dbReference type="Proteomes" id="UP000694865">
    <property type="component" value="Unplaced"/>
</dbReference>
<dbReference type="Gene3D" id="3.40.720.10">
    <property type="entry name" value="Alkaline Phosphatase, subunit A"/>
    <property type="match status" value="1"/>
</dbReference>
<dbReference type="RefSeq" id="XP_006814924.1">
    <property type="nucleotide sequence ID" value="XM_006814861.1"/>
</dbReference>
<keyword evidence="2" id="KW-0106">Calcium</keyword>
<proteinExistence type="predicted"/>
<evidence type="ECO:0000256" key="1">
    <source>
        <dbReference type="ARBA" id="ARBA00022723"/>
    </source>
</evidence>
<dbReference type="InterPro" id="IPR017850">
    <property type="entry name" value="Alkaline_phosphatase_core_sf"/>
</dbReference>
<dbReference type="InterPro" id="IPR047115">
    <property type="entry name" value="ARSB"/>
</dbReference>
<evidence type="ECO:0000313" key="5">
    <source>
        <dbReference type="RefSeq" id="XP_006814924.1"/>
    </source>
</evidence>
<reference evidence="5" key="1">
    <citation type="submission" date="2025-08" db="UniProtKB">
        <authorList>
            <consortium name="RefSeq"/>
        </authorList>
    </citation>
    <scope>IDENTIFICATION</scope>
    <source>
        <tissue evidence="5">Testes</tissue>
    </source>
</reference>
<keyword evidence="4" id="KW-1185">Reference proteome</keyword>
<dbReference type="Gene3D" id="3.30.1120.10">
    <property type="match status" value="1"/>
</dbReference>
<keyword evidence="1" id="KW-0479">Metal-binding</keyword>
<keyword evidence="3" id="KW-0325">Glycoprotein</keyword>